<protein>
    <submittedName>
        <fullName evidence="2">Uncharacterized protein</fullName>
    </submittedName>
</protein>
<evidence type="ECO:0000313" key="2">
    <source>
        <dbReference type="EMBL" id="PLW18912.1"/>
    </source>
</evidence>
<comment type="caution">
    <text evidence="2">The sequence shown here is derived from an EMBL/GenBank/DDBJ whole genome shotgun (WGS) entry which is preliminary data.</text>
</comment>
<proteinExistence type="predicted"/>
<keyword evidence="3" id="KW-1185">Reference proteome</keyword>
<reference evidence="2 3" key="1">
    <citation type="submission" date="2017-11" db="EMBL/GenBank/DDBJ databases">
        <title>De novo assembly and phasing of dikaryotic genomes from two isolates of Puccinia coronata f. sp. avenae, the causal agent of oat crown rust.</title>
        <authorList>
            <person name="Miller M.E."/>
            <person name="Zhang Y."/>
            <person name="Omidvar V."/>
            <person name="Sperschneider J."/>
            <person name="Schwessinger B."/>
            <person name="Raley C."/>
            <person name="Palmer J.M."/>
            <person name="Garnica D."/>
            <person name="Upadhyaya N."/>
            <person name="Rathjen J."/>
            <person name="Taylor J.M."/>
            <person name="Park R.F."/>
            <person name="Dodds P.N."/>
            <person name="Hirsch C.D."/>
            <person name="Kianian S.F."/>
            <person name="Figueroa M."/>
        </authorList>
    </citation>
    <scope>NUCLEOTIDE SEQUENCE [LARGE SCALE GENOMIC DNA]</scope>
    <source>
        <strain evidence="2">12NC29</strain>
    </source>
</reference>
<name>A0A2N5T0A7_9BASI</name>
<evidence type="ECO:0000313" key="3">
    <source>
        <dbReference type="Proteomes" id="UP000235388"/>
    </source>
</evidence>
<sequence length="329" mass="36168">MSISDDQRSDCDGKVQPLGPSSAYLGEQLSPEATRFQFGKSISHCQPSKGGTIGLVIRTAESYHILYFSANWLDGTDKLPRTDKCSTSGSIAMLNTRVPQLSRALALGHNCPVNCLEKLLHIEDPLKALWIEESVGFRGATANRLEVTIEALHGQLDAALSGVRSDFFSDEERSAIIAKYQMKLTNHRIDQNNVVKEIMETLVIACLVIRDIANHLHSEYAWVNEMNWTPVGKSRAGDVQRAGRGASSYSCDGCARYSYSDFNFILPARSCSEEDIESLIRALIAHCLARPHVGKQPGIDGEEGGRGNRLQAPLDALKLHGRTRTARVC</sequence>
<feature type="compositionally biased region" description="Basic and acidic residues" evidence="1">
    <location>
        <begin position="1"/>
        <end position="13"/>
    </location>
</feature>
<dbReference type="EMBL" id="PGCJ01000822">
    <property type="protein sequence ID" value="PLW18912.1"/>
    <property type="molecule type" value="Genomic_DNA"/>
</dbReference>
<evidence type="ECO:0000256" key="1">
    <source>
        <dbReference type="SAM" id="MobiDB-lite"/>
    </source>
</evidence>
<organism evidence="2 3">
    <name type="scientific">Puccinia coronata f. sp. avenae</name>
    <dbReference type="NCBI Taxonomy" id="200324"/>
    <lineage>
        <taxon>Eukaryota</taxon>
        <taxon>Fungi</taxon>
        <taxon>Dikarya</taxon>
        <taxon>Basidiomycota</taxon>
        <taxon>Pucciniomycotina</taxon>
        <taxon>Pucciniomycetes</taxon>
        <taxon>Pucciniales</taxon>
        <taxon>Pucciniaceae</taxon>
        <taxon>Puccinia</taxon>
    </lineage>
</organism>
<gene>
    <name evidence="2" type="ORF">PCANC_12815</name>
</gene>
<feature type="region of interest" description="Disordered" evidence="1">
    <location>
        <begin position="1"/>
        <end position="24"/>
    </location>
</feature>
<dbReference type="Proteomes" id="UP000235388">
    <property type="component" value="Unassembled WGS sequence"/>
</dbReference>
<dbReference type="AlphaFoldDB" id="A0A2N5T0A7"/>
<accession>A0A2N5T0A7</accession>